<reference evidence="9 10" key="1">
    <citation type="submission" date="2017-01" db="EMBL/GenBank/DDBJ databases">
        <title>Novel large sulfur bacteria in the metagenomes of groundwater-fed chemosynthetic microbial mats in the Lake Huron basin.</title>
        <authorList>
            <person name="Sharrar A.M."/>
            <person name="Flood B.E."/>
            <person name="Bailey J.V."/>
            <person name="Jones D.S."/>
            <person name="Biddanda B."/>
            <person name="Ruberg S.A."/>
            <person name="Marcus D.N."/>
            <person name="Dick G.J."/>
        </authorList>
    </citation>
    <scope>NUCLEOTIDE SEQUENCE [LARGE SCALE GENOMIC DNA]</scope>
    <source>
        <strain evidence="9">A8</strain>
    </source>
</reference>
<keyword evidence="3" id="KW-1003">Cell membrane</keyword>
<evidence type="ECO:0000256" key="4">
    <source>
        <dbReference type="ARBA" id="ARBA00022692"/>
    </source>
</evidence>
<comment type="caution">
    <text evidence="9">The sequence shown here is derived from an EMBL/GenBank/DDBJ whole genome shotgun (WGS) entry which is preliminary data.</text>
</comment>
<dbReference type="EMBL" id="MTEJ01000503">
    <property type="protein sequence ID" value="OQX02282.1"/>
    <property type="molecule type" value="Genomic_DNA"/>
</dbReference>
<dbReference type="NCBIfam" id="TIGR01410">
    <property type="entry name" value="tatB"/>
    <property type="match status" value="1"/>
</dbReference>
<dbReference type="Proteomes" id="UP000192491">
    <property type="component" value="Unassembled WGS sequence"/>
</dbReference>
<evidence type="ECO:0000256" key="6">
    <source>
        <dbReference type="ARBA" id="ARBA00022989"/>
    </source>
</evidence>
<organism evidence="9 10">
    <name type="scientific">Thiothrix lacustris</name>
    <dbReference type="NCBI Taxonomy" id="525917"/>
    <lineage>
        <taxon>Bacteria</taxon>
        <taxon>Pseudomonadati</taxon>
        <taxon>Pseudomonadota</taxon>
        <taxon>Gammaproteobacteria</taxon>
        <taxon>Thiotrichales</taxon>
        <taxon>Thiotrichaceae</taxon>
        <taxon>Thiothrix</taxon>
    </lineage>
</organism>
<evidence type="ECO:0000256" key="3">
    <source>
        <dbReference type="ARBA" id="ARBA00022475"/>
    </source>
</evidence>
<dbReference type="STRING" id="1123401.GCA_000621325_01165"/>
<sequence length="96" mass="11395">MFESSFLEMLLIGVVALLVIGPERLPTVARTIGRWIGKVRRFVANTRASVERELHTEDLREMLFRQEEEMRNLRIMMQEKTDSVRKELEQHDKPQQ</sequence>
<dbReference type="GO" id="GO:0043953">
    <property type="term" value="P:protein transport by the Tat complex"/>
    <property type="evidence" value="ECO:0007669"/>
    <property type="project" value="InterPro"/>
</dbReference>
<keyword evidence="5" id="KW-0653">Protein transport</keyword>
<dbReference type="AlphaFoldDB" id="A0A1Y1QC93"/>
<keyword evidence="7" id="KW-0811">Translocation</keyword>
<keyword evidence="2" id="KW-0813">Transport</keyword>
<dbReference type="GO" id="GO:0008320">
    <property type="term" value="F:protein transmembrane transporter activity"/>
    <property type="evidence" value="ECO:0007669"/>
    <property type="project" value="InterPro"/>
</dbReference>
<dbReference type="InterPro" id="IPR018448">
    <property type="entry name" value="TatB"/>
</dbReference>
<gene>
    <name evidence="9" type="ORF">BWK73_43280</name>
</gene>
<evidence type="ECO:0000256" key="5">
    <source>
        <dbReference type="ARBA" id="ARBA00022927"/>
    </source>
</evidence>
<protein>
    <submittedName>
        <fullName evidence="9">Twin arginine-targeting protein translocase TatB</fullName>
    </submittedName>
</protein>
<evidence type="ECO:0000256" key="2">
    <source>
        <dbReference type="ARBA" id="ARBA00022448"/>
    </source>
</evidence>
<keyword evidence="4" id="KW-0812">Transmembrane</keyword>
<dbReference type="GO" id="GO:0016020">
    <property type="term" value="C:membrane"/>
    <property type="evidence" value="ECO:0007669"/>
    <property type="project" value="UniProtKB-SubCell"/>
</dbReference>
<keyword evidence="8" id="KW-0472">Membrane</keyword>
<dbReference type="PANTHER" id="PTHR33162">
    <property type="entry name" value="SEC-INDEPENDENT PROTEIN TRANSLOCASE PROTEIN TATA, CHLOROPLASTIC"/>
    <property type="match status" value="1"/>
</dbReference>
<proteinExistence type="predicted"/>
<evidence type="ECO:0000313" key="10">
    <source>
        <dbReference type="Proteomes" id="UP000192491"/>
    </source>
</evidence>
<dbReference type="PRINTS" id="PR01506">
    <property type="entry name" value="TATBPROTEIN"/>
</dbReference>
<comment type="subcellular location">
    <subcellularLocation>
        <location evidence="1">Membrane</location>
        <topology evidence="1">Single-pass membrane protein</topology>
    </subcellularLocation>
</comment>
<evidence type="ECO:0000256" key="8">
    <source>
        <dbReference type="ARBA" id="ARBA00023136"/>
    </source>
</evidence>
<accession>A0A1Y1QC93</accession>
<dbReference type="InterPro" id="IPR003369">
    <property type="entry name" value="TatA/B/E"/>
</dbReference>
<dbReference type="Gene3D" id="1.20.5.3310">
    <property type="match status" value="1"/>
</dbReference>
<keyword evidence="6" id="KW-1133">Transmembrane helix</keyword>
<evidence type="ECO:0000313" key="9">
    <source>
        <dbReference type="EMBL" id="OQX02282.1"/>
    </source>
</evidence>
<evidence type="ECO:0000256" key="7">
    <source>
        <dbReference type="ARBA" id="ARBA00023010"/>
    </source>
</evidence>
<name>A0A1Y1QC93_9GAMM</name>
<dbReference type="PANTHER" id="PTHR33162:SF1">
    <property type="entry name" value="SEC-INDEPENDENT PROTEIN TRANSLOCASE PROTEIN TATA, CHLOROPLASTIC"/>
    <property type="match status" value="1"/>
</dbReference>
<evidence type="ECO:0000256" key="1">
    <source>
        <dbReference type="ARBA" id="ARBA00004167"/>
    </source>
</evidence>
<dbReference type="Pfam" id="PF02416">
    <property type="entry name" value="TatA_B_E"/>
    <property type="match status" value="1"/>
</dbReference>